<evidence type="ECO:0000256" key="2">
    <source>
        <dbReference type="SAM" id="Phobius"/>
    </source>
</evidence>
<dbReference type="Proteomes" id="UP000262142">
    <property type="component" value="Unassembled WGS sequence"/>
</dbReference>
<organism evidence="3 4">
    <name type="scientific">Candidatus Ornithobacterium hominis</name>
    <dbReference type="NCBI Taxonomy" id="2497989"/>
    <lineage>
        <taxon>Bacteria</taxon>
        <taxon>Pseudomonadati</taxon>
        <taxon>Bacteroidota</taxon>
        <taxon>Flavobacteriia</taxon>
        <taxon>Flavobacteriales</taxon>
        <taxon>Weeksellaceae</taxon>
        <taxon>Ornithobacterium</taxon>
    </lineage>
</organism>
<reference evidence="3 4" key="1">
    <citation type="submission" date="2018-09" db="EMBL/GenBank/DDBJ databases">
        <authorList>
            <consortium name="Pathogen Informatics"/>
        </authorList>
    </citation>
    <scope>NUCLEOTIDE SEQUENCE [LARGE SCALE GENOMIC DNA]</scope>
    <source>
        <strain evidence="3 4">OH-22767</strain>
    </source>
</reference>
<dbReference type="RefSeq" id="WP_119059809.1">
    <property type="nucleotide sequence ID" value="NZ_UNSC01000008.1"/>
</dbReference>
<keyword evidence="2" id="KW-0812">Transmembrane</keyword>
<gene>
    <name evidence="3" type="ORF">SAMEA104719789_01660</name>
</gene>
<accession>A0A383U4Y5</accession>
<dbReference type="EMBL" id="UNSC01000008">
    <property type="protein sequence ID" value="SZD74201.1"/>
    <property type="molecule type" value="Genomic_DNA"/>
</dbReference>
<keyword evidence="1" id="KW-0175">Coiled coil</keyword>
<keyword evidence="2" id="KW-1133">Transmembrane helix</keyword>
<keyword evidence="2" id="KW-0472">Membrane</keyword>
<protein>
    <submittedName>
        <fullName evidence="3">Uncharacterized protein</fullName>
    </submittedName>
</protein>
<feature type="transmembrane region" description="Helical" evidence="2">
    <location>
        <begin position="6"/>
        <end position="25"/>
    </location>
</feature>
<proteinExistence type="predicted"/>
<feature type="coiled-coil region" evidence="1">
    <location>
        <begin position="132"/>
        <end position="167"/>
    </location>
</feature>
<evidence type="ECO:0000256" key="1">
    <source>
        <dbReference type="SAM" id="Coils"/>
    </source>
</evidence>
<dbReference type="OrthoDB" id="852536at2"/>
<evidence type="ECO:0000313" key="3">
    <source>
        <dbReference type="EMBL" id="SZD74201.1"/>
    </source>
</evidence>
<name>A0A383U4Y5_9FLAO</name>
<sequence>MGEMFIYIIGGYVLYYTGNIAYDLFIKKENKIVGEEEVVTFSLSELAEDVPQMNFNVESVEEMDMPNSYTYYEPEQRENEVDEAWLEEMKKKWEEEMKEKWEEENSVDVETLEENELNVTQETQENFEEQYYENEVQEVEALEEMIVEEFEENIDSEENAQKTNEIEDFVEVKAKPIFNINELMKEANAKLSVHKVVDNQVIYKMNYNSINN</sequence>
<evidence type="ECO:0000313" key="4">
    <source>
        <dbReference type="Proteomes" id="UP000262142"/>
    </source>
</evidence>
<dbReference type="AlphaFoldDB" id="A0A383U4Y5"/>
<keyword evidence="4" id="KW-1185">Reference proteome</keyword>